<evidence type="ECO:0000313" key="4">
    <source>
        <dbReference type="EMBL" id="CAI5444107.1"/>
    </source>
</evidence>
<feature type="compositionally biased region" description="Basic and acidic residues" evidence="1">
    <location>
        <begin position="168"/>
        <end position="194"/>
    </location>
</feature>
<feature type="compositionally biased region" description="Basic and acidic residues" evidence="1">
    <location>
        <begin position="308"/>
        <end position="323"/>
    </location>
</feature>
<name>A0A9P1IE67_9PELO</name>
<evidence type="ECO:0000313" key="5">
    <source>
        <dbReference type="Proteomes" id="UP001152747"/>
    </source>
</evidence>
<gene>
    <name evidence="4" type="ORF">CAMP_LOCUS6744</name>
</gene>
<proteinExistence type="predicted"/>
<feature type="region of interest" description="Disordered" evidence="1">
    <location>
        <begin position="308"/>
        <end position="348"/>
    </location>
</feature>
<accession>A0A9P1IE67</accession>
<feature type="domain" description="DEK-C" evidence="3">
    <location>
        <begin position="11"/>
        <end position="66"/>
    </location>
</feature>
<dbReference type="AlphaFoldDB" id="A0A9P1IE67"/>
<organism evidence="4 5">
    <name type="scientific">Caenorhabditis angaria</name>
    <dbReference type="NCBI Taxonomy" id="860376"/>
    <lineage>
        <taxon>Eukaryota</taxon>
        <taxon>Metazoa</taxon>
        <taxon>Ecdysozoa</taxon>
        <taxon>Nematoda</taxon>
        <taxon>Chromadorea</taxon>
        <taxon>Rhabditida</taxon>
        <taxon>Rhabditina</taxon>
        <taxon>Rhabditomorpha</taxon>
        <taxon>Rhabditoidea</taxon>
        <taxon>Rhabditidae</taxon>
        <taxon>Peloderinae</taxon>
        <taxon>Caenorhabditis</taxon>
    </lineage>
</organism>
<dbReference type="PANTHER" id="PTHR13844">
    <property type="entry name" value="SWI/SNF-RELATED MATRIX-ASSOCIATED ACTIN-DEPENDENT REGULATOR OF CHROMATIN SUBFAMILY D"/>
    <property type="match status" value="1"/>
</dbReference>
<comment type="caution">
    <text evidence="4">The sequence shown here is derived from an EMBL/GenBank/DDBJ whole genome shotgun (WGS) entry which is preliminary data.</text>
</comment>
<dbReference type="InterPro" id="IPR019835">
    <property type="entry name" value="SWIB_domain"/>
</dbReference>
<dbReference type="CDD" id="cd10567">
    <property type="entry name" value="SWIB-MDM2_like"/>
    <property type="match status" value="1"/>
</dbReference>
<feature type="compositionally biased region" description="Low complexity" evidence="1">
    <location>
        <begin position="109"/>
        <end position="120"/>
    </location>
</feature>
<dbReference type="SUPFAM" id="SSF47592">
    <property type="entry name" value="SWIB/MDM2 domain"/>
    <property type="match status" value="1"/>
</dbReference>
<protein>
    <recommendedName>
        <fullName evidence="6">DM2 domain-containing protein</fullName>
    </recommendedName>
</protein>
<dbReference type="SUPFAM" id="SSF109715">
    <property type="entry name" value="DEK C-terminal domain"/>
    <property type="match status" value="1"/>
</dbReference>
<dbReference type="InterPro" id="IPR003121">
    <property type="entry name" value="SWIB_MDM2_domain"/>
</dbReference>
<dbReference type="PROSITE" id="PS51998">
    <property type="entry name" value="DEK_C"/>
    <property type="match status" value="1"/>
</dbReference>
<dbReference type="Pfam" id="PF02201">
    <property type="entry name" value="SWIB"/>
    <property type="match status" value="1"/>
</dbReference>
<dbReference type="OrthoDB" id="10251073at2759"/>
<feature type="region of interest" description="Disordered" evidence="1">
    <location>
        <begin position="61"/>
        <end position="147"/>
    </location>
</feature>
<dbReference type="InterPro" id="IPR036885">
    <property type="entry name" value="SWIB_MDM2_dom_sf"/>
</dbReference>
<dbReference type="InterPro" id="IPR014876">
    <property type="entry name" value="DEK_C"/>
</dbReference>
<dbReference type="Pfam" id="PF08766">
    <property type="entry name" value="DEK_C"/>
    <property type="match status" value="1"/>
</dbReference>
<feature type="region of interest" description="Disordered" evidence="1">
    <location>
        <begin position="159"/>
        <end position="194"/>
    </location>
</feature>
<evidence type="ECO:0000259" key="3">
    <source>
        <dbReference type="PROSITE" id="PS51998"/>
    </source>
</evidence>
<evidence type="ECO:0000259" key="2">
    <source>
        <dbReference type="PROSITE" id="PS51925"/>
    </source>
</evidence>
<dbReference type="PROSITE" id="PS51925">
    <property type="entry name" value="SWIB_MDM2"/>
    <property type="match status" value="1"/>
</dbReference>
<dbReference type="Proteomes" id="UP001152747">
    <property type="component" value="Unassembled WGS sequence"/>
</dbReference>
<evidence type="ECO:0008006" key="6">
    <source>
        <dbReference type="Google" id="ProtNLM"/>
    </source>
</evidence>
<keyword evidence="5" id="KW-1185">Reference proteome</keyword>
<reference evidence="4" key="1">
    <citation type="submission" date="2022-11" db="EMBL/GenBank/DDBJ databases">
        <authorList>
            <person name="Kikuchi T."/>
        </authorList>
    </citation>
    <scope>NUCLEOTIDE SEQUENCE</scope>
    <source>
        <strain evidence="4">PS1010</strain>
    </source>
</reference>
<dbReference type="Gene3D" id="1.10.245.10">
    <property type="entry name" value="SWIB/MDM2 domain"/>
    <property type="match status" value="1"/>
</dbReference>
<dbReference type="SMART" id="SM00151">
    <property type="entry name" value="SWIB"/>
    <property type="match status" value="1"/>
</dbReference>
<feature type="domain" description="DM2" evidence="2">
    <location>
        <begin position="200"/>
        <end position="277"/>
    </location>
</feature>
<feature type="compositionally biased region" description="Acidic residues" evidence="1">
    <location>
        <begin position="82"/>
        <end position="100"/>
    </location>
</feature>
<feature type="compositionally biased region" description="Acidic residues" evidence="1">
    <location>
        <begin position="337"/>
        <end position="348"/>
    </location>
</feature>
<sequence length="348" mass="39213">MASAGPEPAFPIDLSLAENAIFDLVSTSDLSKLTSANVRVHLKEKFGVDFEGFKKKINEMTRESIEKNQKKNKKTPKKEAESGSDSDSENENENENEEEEKVVVKQENGETSSKAGASSDSDSDDGVIDSGRKLKGKKASKKADSSEFDDIASNIKTTRRAAASKASQEIKKNARFESSSKKRKAEEKEGEEKIAGKVGPKTQLAYCSEQLQEITGKAYMKRCDIVKCLWDYIKLHNLQDPKNKKRVKCNEQLEALFKKPSVQAFGMMKYLNKHIMSPRDIGPEYEKEAQEVLAEMIVDYRRRVEEAKYNGKSGEPEIKKAKEEEEDRDAEEKLVKEEEEEESDSDSD</sequence>
<evidence type="ECO:0000256" key="1">
    <source>
        <dbReference type="SAM" id="MobiDB-lite"/>
    </source>
</evidence>
<dbReference type="EMBL" id="CANHGI010000003">
    <property type="protein sequence ID" value="CAI5444107.1"/>
    <property type="molecule type" value="Genomic_DNA"/>
</dbReference>